<dbReference type="HOGENOM" id="CLU_000604_84_7_9"/>
<dbReference type="SUPFAM" id="SSF90123">
    <property type="entry name" value="ABC transporter transmembrane region"/>
    <property type="match status" value="1"/>
</dbReference>
<keyword evidence="12" id="KW-1185">Reference proteome</keyword>
<comment type="caution">
    <text evidence="11">The sequence shown here is derived from an EMBL/GenBank/DDBJ whole genome shotgun (WGS) entry which is preliminary data.</text>
</comment>
<feature type="domain" description="ABC transmembrane type-1" evidence="10">
    <location>
        <begin position="37"/>
        <end position="320"/>
    </location>
</feature>
<dbReference type="Pfam" id="PF00664">
    <property type="entry name" value="ABC_membrane"/>
    <property type="match status" value="1"/>
</dbReference>
<dbReference type="PROSITE" id="PS00211">
    <property type="entry name" value="ABC_TRANSPORTER_1"/>
    <property type="match status" value="1"/>
</dbReference>
<feature type="transmembrane region" description="Helical" evidence="8">
    <location>
        <begin position="34"/>
        <end position="53"/>
    </location>
</feature>
<dbReference type="GO" id="GO:0016887">
    <property type="term" value="F:ATP hydrolysis activity"/>
    <property type="evidence" value="ECO:0007669"/>
    <property type="project" value="InterPro"/>
</dbReference>
<dbReference type="RefSeq" id="WP_016174631.1">
    <property type="nucleotide sequence ID" value="NZ_KE136389.1"/>
</dbReference>
<keyword evidence="6 8" id="KW-1133">Transmembrane helix</keyword>
<dbReference type="OrthoDB" id="9770415at2"/>
<dbReference type="InterPro" id="IPR036640">
    <property type="entry name" value="ABC1_TM_sf"/>
</dbReference>
<gene>
    <name evidence="11" type="ORF">OMQ_00829</name>
</gene>
<dbReference type="AlphaFoldDB" id="S0JB48"/>
<evidence type="ECO:0000256" key="3">
    <source>
        <dbReference type="ARBA" id="ARBA00022692"/>
    </source>
</evidence>
<dbReference type="InterPro" id="IPR011527">
    <property type="entry name" value="ABC1_TM_dom"/>
</dbReference>
<dbReference type="PANTHER" id="PTHR43394">
    <property type="entry name" value="ATP-DEPENDENT PERMEASE MDL1, MITOCHONDRIAL"/>
    <property type="match status" value="1"/>
</dbReference>
<reference evidence="11 12" key="1">
    <citation type="submission" date="2013-03" db="EMBL/GenBank/DDBJ databases">
        <title>The Genome Sequence of Enterococcus saccharolyticus ATCC_43076 (Illumina only assembly).</title>
        <authorList>
            <consortium name="The Broad Institute Genomics Platform"/>
            <consortium name="The Broad Institute Genome Sequencing Center for Infectious Disease"/>
            <person name="Earl A."/>
            <person name="Russ C."/>
            <person name="Gilmore M."/>
            <person name="Surin D."/>
            <person name="Walker B."/>
            <person name="Young S."/>
            <person name="Zeng Q."/>
            <person name="Gargeya S."/>
            <person name="Fitzgerald M."/>
            <person name="Haas B."/>
            <person name="Abouelleil A."/>
            <person name="Allen A.W."/>
            <person name="Alvarado L."/>
            <person name="Arachchi H.M."/>
            <person name="Berlin A.M."/>
            <person name="Chapman S.B."/>
            <person name="Gainer-Dewar J."/>
            <person name="Goldberg J."/>
            <person name="Griggs A."/>
            <person name="Gujja S."/>
            <person name="Hansen M."/>
            <person name="Howarth C."/>
            <person name="Imamovic A."/>
            <person name="Ireland A."/>
            <person name="Larimer J."/>
            <person name="McCowan C."/>
            <person name="Murphy C."/>
            <person name="Pearson M."/>
            <person name="Poon T.W."/>
            <person name="Priest M."/>
            <person name="Roberts A."/>
            <person name="Saif S."/>
            <person name="Shea T."/>
            <person name="Sisk P."/>
            <person name="Sykes S."/>
            <person name="Wortman J."/>
            <person name="Nusbaum C."/>
            <person name="Birren B."/>
        </authorList>
    </citation>
    <scope>NUCLEOTIDE SEQUENCE [LARGE SCALE GENOMIC DNA]</scope>
    <source>
        <strain evidence="11 12">ATCC 43076</strain>
    </source>
</reference>
<dbReference type="SMART" id="SM00382">
    <property type="entry name" value="AAA"/>
    <property type="match status" value="1"/>
</dbReference>
<dbReference type="InterPro" id="IPR017871">
    <property type="entry name" value="ABC_transporter-like_CS"/>
</dbReference>
<dbReference type="GO" id="GO:0005886">
    <property type="term" value="C:plasma membrane"/>
    <property type="evidence" value="ECO:0007669"/>
    <property type="project" value="UniProtKB-SubCell"/>
</dbReference>
<dbReference type="InterPro" id="IPR003439">
    <property type="entry name" value="ABC_transporter-like_ATP-bd"/>
</dbReference>
<evidence type="ECO:0000259" key="9">
    <source>
        <dbReference type="PROSITE" id="PS50893"/>
    </source>
</evidence>
<evidence type="ECO:0000256" key="5">
    <source>
        <dbReference type="ARBA" id="ARBA00022840"/>
    </source>
</evidence>
<keyword evidence="4" id="KW-0547">Nucleotide-binding</keyword>
<dbReference type="Gene3D" id="1.20.1560.10">
    <property type="entry name" value="ABC transporter type 1, transmembrane domain"/>
    <property type="match status" value="1"/>
</dbReference>
<feature type="transmembrane region" description="Helical" evidence="8">
    <location>
        <begin position="259"/>
        <end position="282"/>
    </location>
</feature>
<keyword evidence="3 8" id="KW-0812">Transmembrane</keyword>
<keyword evidence="7 8" id="KW-0472">Membrane</keyword>
<evidence type="ECO:0000256" key="1">
    <source>
        <dbReference type="ARBA" id="ARBA00004651"/>
    </source>
</evidence>
<accession>S0JB48</accession>
<dbReference type="FunFam" id="3.40.50.300:FF:000287">
    <property type="entry name" value="Multidrug ABC transporter ATP-binding protein"/>
    <property type="match status" value="1"/>
</dbReference>
<feature type="domain" description="ABC transporter" evidence="9">
    <location>
        <begin position="354"/>
        <end position="588"/>
    </location>
</feature>
<dbReference type="InterPro" id="IPR027417">
    <property type="entry name" value="P-loop_NTPase"/>
</dbReference>
<evidence type="ECO:0000256" key="2">
    <source>
        <dbReference type="ARBA" id="ARBA00022448"/>
    </source>
</evidence>
<keyword evidence="5 11" id="KW-0067">ATP-binding</keyword>
<evidence type="ECO:0000256" key="4">
    <source>
        <dbReference type="ARBA" id="ARBA00022741"/>
    </source>
</evidence>
<dbReference type="Proteomes" id="UP000014136">
    <property type="component" value="Unassembled WGS sequence"/>
</dbReference>
<dbReference type="eggNOG" id="COG1132">
    <property type="taxonomic scope" value="Bacteria"/>
</dbReference>
<dbReference type="InterPro" id="IPR003593">
    <property type="entry name" value="AAA+_ATPase"/>
</dbReference>
<feature type="transmembrane region" description="Helical" evidence="8">
    <location>
        <begin position="148"/>
        <end position="170"/>
    </location>
</feature>
<dbReference type="InterPro" id="IPR039421">
    <property type="entry name" value="Type_1_exporter"/>
</dbReference>
<dbReference type="PANTHER" id="PTHR43394:SF1">
    <property type="entry name" value="ATP-BINDING CASSETTE SUB-FAMILY B MEMBER 10, MITOCHONDRIAL"/>
    <property type="match status" value="1"/>
</dbReference>
<organism evidence="11 12">
    <name type="scientific">Enterococcus saccharolyticus subsp. saccharolyticus ATCC 43076</name>
    <dbReference type="NCBI Taxonomy" id="1139996"/>
    <lineage>
        <taxon>Bacteria</taxon>
        <taxon>Bacillati</taxon>
        <taxon>Bacillota</taxon>
        <taxon>Bacilli</taxon>
        <taxon>Lactobacillales</taxon>
        <taxon>Enterococcaceae</taxon>
        <taxon>Enterococcus</taxon>
    </lineage>
</organism>
<protein>
    <submittedName>
        <fullName evidence="11">ABC transporter ATP-binding protein</fullName>
    </submittedName>
</protein>
<keyword evidence="2" id="KW-0813">Transport</keyword>
<dbReference type="PROSITE" id="PS50929">
    <property type="entry name" value="ABC_TM1F"/>
    <property type="match status" value="1"/>
</dbReference>
<evidence type="ECO:0000256" key="8">
    <source>
        <dbReference type="SAM" id="Phobius"/>
    </source>
</evidence>
<dbReference type="SUPFAM" id="SSF52540">
    <property type="entry name" value="P-loop containing nucleoside triphosphate hydrolases"/>
    <property type="match status" value="1"/>
</dbReference>
<evidence type="ECO:0000256" key="7">
    <source>
        <dbReference type="ARBA" id="ARBA00023136"/>
    </source>
</evidence>
<comment type="subcellular location">
    <subcellularLocation>
        <location evidence="1">Cell membrane</location>
        <topology evidence="1">Multi-pass membrane protein</topology>
    </subcellularLocation>
</comment>
<evidence type="ECO:0000313" key="11">
    <source>
        <dbReference type="EMBL" id="EOT30134.1"/>
    </source>
</evidence>
<dbReference type="Pfam" id="PF00005">
    <property type="entry name" value="ABC_tran"/>
    <property type="match status" value="1"/>
</dbReference>
<name>S0JB48_9ENTE</name>
<proteinExistence type="predicted"/>
<feature type="transmembrane region" description="Helical" evidence="8">
    <location>
        <begin position="176"/>
        <end position="194"/>
    </location>
</feature>
<dbReference type="CDD" id="cd03254">
    <property type="entry name" value="ABCC_Glucan_exporter_like"/>
    <property type="match status" value="1"/>
</dbReference>
<dbReference type="PATRIC" id="fig|1139996.3.peg.820"/>
<evidence type="ECO:0000256" key="6">
    <source>
        <dbReference type="ARBA" id="ARBA00022989"/>
    </source>
</evidence>
<dbReference type="GO" id="GO:0015421">
    <property type="term" value="F:ABC-type oligopeptide transporter activity"/>
    <property type="evidence" value="ECO:0007669"/>
    <property type="project" value="TreeGrafter"/>
</dbReference>
<dbReference type="CDD" id="cd18544">
    <property type="entry name" value="ABC_6TM_TmrA_like"/>
    <property type="match status" value="1"/>
</dbReference>
<sequence length="593" mass="67877">MEKSQSEWAKSIPLKEQATIIRRLLTYAKPFRRTFMVAIAFAFILSVVNILLPRVLQTLIDNYLMKQTATMQVILYFAALYLFGTVMKAIIWFFQWFLYSMASLKTYQYIRVKLFEKLHTLGMRYFDRTPAGSIVSRVTNDTETLFEFWYVFLSVLTGIFAVISSFAAMFQINAKIALINLIFLPILGIVIWYYQKFSSRIYRQMREKLSQLNTKLNESISGMQIVQQFRQERRLNREFEETNDDYLETRYAMIRTNSLLLAPIINLLYAIAVAMSLTVFGFDALHSPIEVGLIYAFTTYVQGFFNPMTQMMDFLSTFTDGVVAGSRILKIMDDEEYTPQQHPTANETITAGKIEFRNVTFSYDGEHNVLQNISFVAHPGETVALVGHTGSGKSSIINVLMRFYEFGEGQILIDDKDIRDFSLEELRQKMGLVLQDAFMFYGDIADNIRLLNKTITDEEIIAAAKFVQADKFIEQLPGAYHAKVIERGASYSSGQRQLISFARTMVTQPKILVLDEATANIDTETEGYIQEGLANMRQGRTTIAIAHRLSTIRDADLILVLDKGNIVERGNHESLIQQAGLYADMYKLQSMNP</sequence>
<dbReference type="STRING" id="41997.RV16_GL000591"/>
<evidence type="ECO:0000313" key="12">
    <source>
        <dbReference type="Proteomes" id="UP000014136"/>
    </source>
</evidence>
<dbReference type="Gene3D" id="3.40.50.300">
    <property type="entry name" value="P-loop containing nucleotide triphosphate hydrolases"/>
    <property type="match status" value="1"/>
</dbReference>
<dbReference type="GO" id="GO:0005524">
    <property type="term" value="F:ATP binding"/>
    <property type="evidence" value="ECO:0007669"/>
    <property type="project" value="UniProtKB-KW"/>
</dbReference>
<dbReference type="EMBL" id="AHYT01000002">
    <property type="protein sequence ID" value="EOT30134.1"/>
    <property type="molecule type" value="Genomic_DNA"/>
</dbReference>
<dbReference type="PROSITE" id="PS50893">
    <property type="entry name" value="ABC_TRANSPORTER_2"/>
    <property type="match status" value="1"/>
</dbReference>
<feature type="transmembrane region" description="Helical" evidence="8">
    <location>
        <begin position="73"/>
        <end position="99"/>
    </location>
</feature>
<evidence type="ECO:0000259" key="10">
    <source>
        <dbReference type="PROSITE" id="PS50929"/>
    </source>
</evidence>